<keyword evidence="1" id="KW-0732">Signal</keyword>
<dbReference type="EMBL" id="NEDP02005403">
    <property type="protein sequence ID" value="OWF41387.1"/>
    <property type="molecule type" value="Genomic_DNA"/>
</dbReference>
<proteinExistence type="predicted"/>
<reference evidence="2 3" key="1">
    <citation type="journal article" date="2017" name="Nat. Ecol. Evol.">
        <title>Scallop genome provides insights into evolution of bilaterian karyotype and development.</title>
        <authorList>
            <person name="Wang S."/>
            <person name="Zhang J."/>
            <person name="Jiao W."/>
            <person name="Li J."/>
            <person name="Xun X."/>
            <person name="Sun Y."/>
            <person name="Guo X."/>
            <person name="Huan P."/>
            <person name="Dong B."/>
            <person name="Zhang L."/>
            <person name="Hu X."/>
            <person name="Sun X."/>
            <person name="Wang J."/>
            <person name="Zhao C."/>
            <person name="Wang Y."/>
            <person name="Wang D."/>
            <person name="Huang X."/>
            <person name="Wang R."/>
            <person name="Lv J."/>
            <person name="Li Y."/>
            <person name="Zhang Z."/>
            <person name="Liu B."/>
            <person name="Lu W."/>
            <person name="Hui Y."/>
            <person name="Liang J."/>
            <person name="Zhou Z."/>
            <person name="Hou R."/>
            <person name="Li X."/>
            <person name="Liu Y."/>
            <person name="Li H."/>
            <person name="Ning X."/>
            <person name="Lin Y."/>
            <person name="Zhao L."/>
            <person name="Xing Q."/>
            <person name="Dou J."/>
            <person name="Li Y."/>
            <person name="Mao J."/>
            <person name="Guo H."/>
            <person name="Dou H."/>
            <person name="Li T."/>
            <person name="Mu C."/>
            <person name="Jiang W."/>
            <person name="Fu Q."/>
            <person name="Fu X."/>
            <person name="Miao Y."/>
            <person name="Liu J."/>
            <person name="Yu Q."/>
            <person name="Li R."/>
            <person name="Liao H."/>
            <person name="Li X."/>
            <person name="Kong Y."/>
            <person name="Jiang Z."/>
            <person name="Chourrout D."/>
            <person name="Li R."/>
            <person name="Bao Z."/>
        </authorList>
    </citation>
    <scope>NUCLEOTIDE SEQUENCE [LARGE SCALE GENOMIC DNA]</scope>
    <source>
        <strain evidence="2 3">PY_sf001</strain>
    </source>
</reference>
<dbReference type="AlphaFoldDB" id="A0A210PY27"/>
<evidence type="ECO:0000313" key="2">
    <source>
        <dbReference type="EMBL" id="OWF41387.1"/>
    </source>
</evidence>
<dbReference type="OrthoDB" id="6171649at2759"/>
<comment type="caution">
    <text evidence="2">The sequence shown here is derived from an EMBL/GenBank/DDBJ whole genome shotgun (WGS) entry which is preliminary data.</text>
</comment>
<evidence type="ECO:0000313" key="3">
    <source>
        <dbReference type="Proteomes" id="UP000242188"/>
    </source>
</evidence>
<keyword evidence="3" id="KW-1185">Reference proteome</keyword>
<dbReference type="Gene3D" id="2.60.40.10">
    <property type="entry name" value="Immunoglobulins"/>
    <property type="match status" value="1"/>
</dbReference>
<sequence>MKTVVLLIAEFFCFQLCLCQLKQSIIEEGDMFRFSCNVTVNPQHLLFDPVFFAVTKGDVMTGLAINTRLEPNNGFQLHHFSTGPENQTFVIEISKRVTLTDSGNYTCGTKVQYHKTETLKVMKGDIGHISLTLRKIDQDVISGPEVTVNRDSGIPDLPLQEVNLTSGTYKLVCATRRQDLSISYVILINGIKIARTATVDVDLGSEDRNVACRVRTTDKFTDTHTLGFSTNVHEGFVPTVSCLPNFWVKGKRDEVECHVSGVACEAISLDTDMLSTGQTNDAMVLSCQTNRTTETLSSILQISDTCSETLFIKVRSQLEDFRLEIKTGIPPRYDALASTADITGSHYSFIFKAVVTTLLMLPIATFLEMVIM</sequence>
<evidence type="ECO:0000256" key="1">
    <source>
        <dbReference type="SAM" id="SignalP"/>
    </source>
</evidence>
<feature type="chain" id="PRO_5012442576" description="Ig-like domain-containing protein" evidence="1">
    <location>
        <begin position="20"/>
        <end position="372"/>
    </location>
</feature>
<accession>A0A210PY27</accession>
<feature type="signal peptide" evidence="1">
    <location>
        <begin position="1"/>
        <end position="19"/>
    </location>
</feature>
<name>A0A210PY27_MIZYE</name>
<gene>
    <name evidence="2" type="ORF">KP79_PYT02208</name>
</gene>
<dbReference type="InterPro" id="IPR013783">
    <property type="entry name" value="Ig-like_fold"/>
</dbReference>
<evidence type="ECO:0008006" key="4">
    <source>
        <dbReference type="Google" id="ProtNLM"/>
    </source>
</evidence>
<protein>
    <recommendedName>
        <fullName evidence="4">Ig-like domain-containing protein</fullName>
    </recommendedName>
</protein>
<dbReference type="Proteomes" id="UP000242188">
    <property type="component" value="Unassembled WGS sequence"/>
</dbReference>
<organism evidence="2 3">
    <name type="scientific">Mizuhopecten yessoensis</name>
    <name type="common">Japanese scallop</name>
    <name type="synonym">Patinopecten yessoensis</name>
    <dbReference type="NCBI Taxonomy" id="6573"/>
    <lineage>
        <taxon>Eukaryota</taxon>
        <taxon>Metazoa</taxon>
        <taxon>Spiralia</taxon>
        <taxon>Lophotrochozoa</taxon>
        <taxon>Mollusca</taxon>
        <taxon>Bivalvia</taxon>
        <taxon>Autobranchia</taxon>
        <taxon>Pteriomorphia</taxon>
        <taxon>Pectinida</taxon>
        <taxon>Pectinoidea</taxon>
        <taxon>Pectinidae</taxon>
        <taxon>Mizuhopecten</taxon>
    </lineage>
</organism>